<evidence type="ECO:0000259" key="10">
    <source>
        <dbReference type="Pfam" id="PF00483"/>
    </source>
</evidence>
<name>Q01PZ9_SOLUE</name>
<evidence type="ECO:0000256" key="3">
    <source>
        <dbReference type="ARBA" id="ARBA00019048"/>
    </source>
</evidence>
<dbReference type="InterPro" id="IPR029044">
    <property type="entry name" value="Nucleotide-diphossugar_trans"/>
</dbReference>
<protein>
    <recommendedName>
        <fullName evidence="3">UTP--glucose-1-phosphate uridylyltransferase</fullName>
        <ecNumber evidence="2">2.7.7.9</ecNumber>
    </recommendedName>
    <alternativeName>
        <fullName evidence="6">Alpha-D-glucosyl-1-phosphate uridylyltransferase</fullName>
    </alternativeName>
    <alternativeName>
        <fullName evidence="7">UDP-glucose pyrophosphorylase</fullName>
    </alternativeName>
    <alternativeName>
        <fullName evidence="8">Uridine diphosphoglucose pyrophosphorylase</fullName>
    </alternativeName>
</protein>
<evidence type="ECO:0000256" key="2">
    <source>
        <dbReference type="ARBA" id="ARBA00012415"/>
    </source>
</evidence>
<evidence type="ECO:0000313" key="11">
    <source>
        <dbReference type="EMBL" id="ABJ88271.1"/>
    </source>
</evidence>
<keyword evidence="5 11" id="KW-0548">Nucleotidyltransferase</keyword>
<dbReference type="Pfam" id="PF00483">
    <property type="entry name" value="NTP_transferase"/>
    <property type="match status" value="1"/>
</dbReference>
<dbReference type="SUPFAM" id="SSF53448">
    <property type="entry name" value="Nucleotide-diphospho-sugar transferases"/>
    <property type="match status" value="1"/>
</dbReference>
<dbReference type="InterPro" id="IPR005771">
    <property type="entry name" value="GalU_uridylyltTrfase_bac/arc"/>
</dbReference>
<evidence type="ECO:0000256" key="6">
    <source>
        <dbReference type="ARBA" id="ARBA00031455"/>
    </source>
</evidence>
<keyword evidence="4 11" id="KW-0808">Transferase</keyword>
<dbReference type="STRING" id="234267.Acid_7362"/>
<dbReference type="eggNOG" id="COG1210">
    <property type="taxonomic scope" value="Bacteria"/>
</dbReference>
<dbReference type="EC" id="2.7.7.9" evidence="2"/>
<evidence type="ECO:0000256" key="1">
    <source>
        <dbReference type="ARBA" id="ARBA00006890"/>
    </source>
</evidence>
<dbReference type="HOGENOM" id="CLU_029499_4_1_0"/>
<sequence length="308" mass="34282" precursor="true">MDKSACYIQRVIQSAVVPVAGLGTRLLPATKSQPKEMLPVARKPIVQYVVEELVSNGIEQILFVTGRSKASIENHFDHDPELFQALTQANKQDLLSELDVVALKAKFFYTRQRMQRGLGDAIMCAENFAGEEPFLVALGDSILGLNAVSKAVARMADVFDSKRASCVIAVEEVPAEETRHYGIVQPEAGADDVFRVVNLVEKPAPKDAPSNLAIAGRYIFSPVLFDMIRRVKPDKRGEIQLTDAIQFMCEEGRRVMAVKLTPEEKRYDIGNFPSYFESFVEFALADPIYGADFRQVLERLLLKTPAKV</sequence>
<accession>Q01PZ9</accession>
<evidence type="ECO:0000256" key="4">
    <source>
        <dbReference type="ARBA" id="ARBA00022679"/>
    </source>
</evidence>
<comment type="similarity">
    <text evidence="1">Belongs to the UDPGP type 2 family.</text>
</comment>
<reference evidence="11" key="1">
    <citation type="submission" date="2006-10" db="EMBL/GenBank/DDBJ databases">
        <title>Complete sequence of Solibacter usitatus Ellin6076.</title>
        <authorList>
            <consortium name="US DOE Joint Genome Institute"/>
            <person name="Copeland A."/>
            <person name="Lucas S."/>
            <person name="Lapidus A."/>
            <person name="Barry K."/>
            <person name="Detter J.C."/>
            <person name="Glavina del Rio T."/>
            <person name="Hammon N."/>
            <person name="Israni S."/>
            <person name="Dalin E."/>
            <person name="Tice H."/>
            <person name="Pitluck S."/>
            <person name="Thompson L.S."/>
            <person name="Brettin T."/>
            <person name="Bruce D."/>
            <person name="Han C."/>
            <person name="Tapia R."/>
            <person name="Gilna P."/>
            <person name="Schmutz J."/>
            <person name="Larimer F."/>
            <person name="Land M."/>
            <person name="Hauser L."/>
            <person name="Kyrpides N."/>
            <person name="Mikhailova N."/>
            <person name="Janssen P.H."/>
            <person name="Kuske C.R."/>
            <person name="Richardson P."/>
        </authorList>
    </citation>
    <scope>NUCLEOTIDE SEQUENCE</scope>
    <source>
        <strain evidence="11">Ellin6076</strain>
    </source>
</reference>
<dbReference type="GO" id="GO:0006011">
    <property type="term" value="P:UDP-alpha-D-glucose metabolic process"/>
    <property type="evidence" value="ECO:0007669"/>
    <property type="project" value="InterPro"/>
</dbReference>
<comment type="catalytic activity">
    <reaction evidence="9">
        <text>alpha-D-glucose 1-phosphate + UTP + H(+) = UDP-alpha-D-glucose + diphosphate</text>
        <dbReference type="Rhea" id="RHEA:19889"/>
        <dbReference type="ChEBI" id="CHEBI:15378"/>
        <dbReference type="ChEBI" id="CHEBI:33019"/>
        <dbReference type="ChEBI" id="CHEBI:46398"/>
        <dbReference type="ChEBI" id="CHEBI:58601"/>
        <dbReference type="ChEBI" id="CHEBI:58885"/>
        <dbReference type="EC" id="2.7.7.9"/>
    </reaction>
</comment>
<dbReference type="CDD" id="cd02541">
    <property type="entry name" value="UGPase_prokaryotic"/>
    <property type="match status" value="1"/>
</dbReference>
<dbReference type="GO" id="GO:0003983">
    <property type="term" value="F:UTP:glucose-1-phosphate uridylyltransferase activity"/>
    <property type="evidence" value="ECO:0007669"/>
    <property type="project" value="UniProtKB-EC"/>
</dbReference>
<dbReference type="Gene3D" id="3.90.550.10">
    <property type="entry name" value="Spore Coat Polysaccharide Biosynthesis Protein SpsA, Chain A"/>
    <property type="match status" value="1"/>
</dbReference>
<evidence type="ECO:0000256" key="8">
    <source>
        <dbReference type="ARBA" id="ARBA00032341"/>
    </source>
</evidence>
<proteinExistence type="inferred from homology"/>
<dbReference type="KEGG" id="sus:Acid_7362"/>
<dbReference type="InParanoid" id="Q01PZ9"/>
<dbReference type="PANTHER" id="PTHR43197">
    <property type="entry name" value="UTP--GLUCOSE-1-PHOSPHATE URIDYLYLTRANSFERASE"/>
    <property type="match status" value="1"/>
</dbReference>
<dbReference type="EMBL" id="CP000473">
    <property type="protein sequence ID" value="ABJ88271.1"/>
    <property type="molecule type" value="Genomic_DNA"/>
</dbReference>
<dbReference type="InterPro" id="IPR005835">
    <property type="entry name" value="NTP_transferase_dom"/>
</dbReference>
<dbReference type="AlphaFoldDB" id="Q01PZ9"/>
<evidence type="ECO:0000256" key="5">
    <source>
        <dbReference type="ARBA" id="ARBA00022695"/>
    </source>
</evidence>
<dbReference type="PANTHER" id="PTHR43197:SF1">
    <property type="entry name" value="UTP--GLUCOSE-1-PHOSPHATE URIDYLYLTRANSFERASE"/>
    <property type="match status" value="1"/>
</dbReference>
<evidence type="ECO:0000256" key="7">
    <source>
        <dbReference type="ARBA" id="ARBA00031959"/>
    </source>
</evidence>
<gene>
    <name evidence="11" type="ordered locus">Acid_7362</name>
</gene>
<organism evidence="11">
    <name type="scientific">Solibacter usitatus (strain Ellin6076)</name>
    <dbReference type="NCBI Taxonomy" id="234267"/>
    <lineage>
        <taxon>Bacteria</taxon>
        <taxon>Pseudomonadati</taxon>
        <taxon>Acidobacteriota</taxon>
        <taxon>Terriglobia</taxon>
        <taxon>Bryobacterales</taxon>
        <taxon>Solibacteraceae</taxon>
        <taxon>Candidatus Solibacter</taxon>
    </lineage>
</organism>
<evidence type="ECO:0000256" key="9">
    <source>
        <dbReference type="ARBA" id="ARBA00048128"/>
    </source>
</evidence>
<feature type="domain" description="Nucleotidyl transferase" evidence="10">
    <location>
        <begin position="16"/>
        <end position="279"/>
    </location>
</feature>